<accession>A0A3R8LMW3</accession>
<protein>
    <submittedName>
        <fullName evidence="4">M23 family metallopeptidase</fullName>
    </submittedName>
</protein>
<gene>
    <name evidence="4" type="ORF">EHV23_13380</name>
</gene>
<evidence type="ECO:0000313" key="4">
    <source>
        <dbReference type="EMBL" id="RRN44690.1"/>
    </source>
</evidence>
<proteinExistence type="predicted"/>
<feature type="compositionally biased region" description="Polar residues" evidence="1">
    <location>
        <begin position="363"/>
        <end position="373"/>
    </location>
</feature>
<feature type="domain" description="M23ase beta-sheet core" evidence="3">
    <location>
        <begin position="59"/>
        <end position="148"/>
    </location>
</feature>
<dbReference type="PANTHER" id="PTHR21666:SF270">
    <property type="entry name" value="MUREIN HYDROLASE ACTIVATOR ENVC"/>
    <property type="match status" value="1"/>
</dbReference>
<dbReference type="InterPro" id="IPR050570">
    <property type="entry name" value="Cell_wall_metabolism_enzyme"/>
</dbReference>
<keyword evidence="5" id="KW-1185">Reference proteome</keyword>
<feature type="region of interest" description="Disordered" evidence="1">
    <location>
        <begin position="353"/>
        <end position="373"/>
    </location>
</feature>
<evidence type="ECO:0000256" key="2">
    <source>
        <dbReference type="SAM" id="SignalP"/>
    </source>
</evidence>
<dbReference type="Pfam" id="PF01551">
    <property type="entry name" value="Peptidase_M23"/>
    <property type="match status" value="1"/>
</dbReference>
<dbReference type="Gene3D" id="2.70.70.10">
    <property type="entry name" value="Glucose Permease (Domain IIA)"/>
    <property type="match status" value="1"/>
</dbReference>
<dbReference type="GO" id="GO:0004222">
    <property type="term" value="F:metalloendopeptidase activity"/>
    <property type="evidence" value="ECO:0007669"/>
    <property type="project" value="TreeGrafter"/>
</dbReference>
<sequence length="373" mass="40308">MLRATRVLIAMTVLLEVTAAHAQTCMVAPTDKKVVSGRFGKLRPGGSGNFGSANTRSHVHDGLDFSTSAMSKPVYATTDGLVTHAGDMKTAGTAVLIKRDNGDVVAYYHLGGLDPKIRVGMRVQAGQQVGVSGNTPSEPMVKHLHLSYGSADQQAARAASFQGKADNRSNSPFRPDQLQYAFRRNRLGWRTDPAPYFCDTFPISDGHPEDVQTLGADTKAQHDILFNGAAAGEGVDSAQAMAAAADAARARAAGQSTEEGMKDGETHGMPPLPPIGEYDAMSANEMLKTEASKRFGNPAWDQEIRKLSLRGLMVEYLRTIAIVNYMQEAIDRKKERIETLLATYTVQKLKNTRTQVDAARNRAASTSKQSQIQ</sequence>
<evidence type="ECO:0000259" key="3">
    <source>
        <dbReference type="Pfam" id="PF01551"/>
    </source>
</evidence>
<dbReference type="PANTHER" id="PTHR21666">
    <property type="entry name" value="PEPTIDASE-RELATED"/>
    <property type="match status" value="1"/>
</dbReference>
<dbReference type="InterPro" id="IPR016047">
    <property type="entry name" value="M23ase_b-sheet_dom"/>
</dbReference>
<feature type="signal peptide" evidence="2">
    <location>
        <begin position="1"/>
        <end position="22"/>
    </location>
</feature>
<evidence type="ECO:0000313" key="5">
    <source>
        <dbReference type="Proteomes" id="UP000270261"/>
    </source>
</evidence>
<organism evidence="4 5">
    <name type="scientific">Lautropia dentalis</name>
    <dbReference type="NCBI Taxonomy" id="2490857"/>
    <lineage>
        <taxon>Bacteria</taxon>
        <taxon>Pseudomonadati</taxon>
        <taxon>Pseudomonadota</taxon>
        <taxon>Betaproteobacteria</taxon>
        <taxon>Burkholderiales</taxon>
        <taxon>Burkholderiaceae</taxon>
        <taxon>Lautropia</taxon>
    </lineage>
</organism>
<dbReference type="EMBL" id="RRUE01000002">
    <property type="protein sequence ID" value="RRN44690.1"/>
    <property type="molecule type" value="Genomic_DNA"/>
</dbReference>
<dbReference type="OrthoDB" id="5489603at2"/>
<reference evidence="4 5" key="1">
    <citation type="submission" date="2018-11" db="EMBL/GenBank/DDBJ databases">
        <title>Genome sequencing of Lautropia sp. KCOM 2505 (= ChDC F240).</title>
        <authorList>
            <person name="Kook J.-K."/>
            <person name="Park S.-N."/>
            <person name="Lim Y.K."/>
        </authorList>
    </citation>
    <scope>NUCLEOTIDE SEQUENCE [LARGE SCALE GENOMIC DNA]</scope>
    <source>
        <strain evidence="4 5">KCOM 2505</strain>
    </source>
</reference>
<evidence type="ECO:0000256" key="1">
    <source>
        <dbReference type="SAM" id="MobiDB-lite"/>
    </source>
</evidence>
<dbReference type="AlphaFoldDB" id="A0A3R8LMW3"/>
<dbReference type="Proteomes" id="UP000270261">
    <property type="component" value="Unassembled WGS sequence"/>
</dbReference>
<dbReference type="SUPFAM" id="SSF51261">
    <property type="entry name" value="Duplicated hybrid motif"/>
    <property type="match status" value="1"/>
</dbReference>
<keyword evidence="2" id="KW-0732">Signal</keyword>
<feature type="chain" id="PRO_5018700255" evidence="2">
    <location>
        <begin position="23"/>
        <end position="373"/>
    </location>
</feature>
<dbReference type="InterPro" id="IPR011055">
    <property type="entry name" value="Dup_hybrid_motif"/>
</dbReference>
<comment type="caution">
    <text evidence="4">The sequence shown here is derived from an EMBL/GenBank/DDBJ whole genome shotgun (WGS) entry which is preliminary data.</text>
</comment>
<dbReference type="CDD" id="cd12797">
    <property type="entry name" value="M23_peptidase"/>
    <property type="match status" value="1"/>
</dbReference>
<name>A0A3R8LMW3_9BURK</name>